<feature type="region of interest" description="Disordered" evidence="5">
    <location>
        <begin position="1"/>
        <end position="50"/>
    </location>
</feature>
<keyword evidence="3" id="KW-0378">Hydrolase</keyword>
<feature type="region of interest" description="Disordered" evidence="5">
    <location>
        <begin position="66"/>
        <end position="111"/>
    </location>
</feature>
<feature type="domain" description="Ubiquitin-like protease family profile" evidence="6">
    <location>
        <begin position="120"/>
        <end position="295"/>
    </location>
</feature>
<keyword evidence="4" id="KW-0788">Thiol protease</keyword>
<evidence type="ECO:0000313" key="8">
    <source>
        <dbReference type="Proteomes" id="UP000796880"/>
    </source>
</evidence>
<name>A0A8K0DUB4_9ROSA</name>
<dbReference type="GO" id="GO:0006508">
    <property type="term" value="P:proteolysis"/>
    <property type="evidence" value="ECO:0007669"/>
    <property type="project" value="UniProtKB-KW"/>
</dbReference>
<keyword evidence="2" id="KW-0645">Protease</keyword>
<dbReference type="Proteomes" id="UP000796880">
    <property type="component" value="Unassembled WGS sequence"/>
</dbReference>
<evidence type="ECO:0000256" key="1">
    <source>
        <dbReference type="ARBA" id="ARBA00005234"/>
    </source>
</evidence>
<sequence length="295" mass="34380">MAKTKAKKTTTVIDLESSVSEVSKHSKSSQHSSSDSQARRNKSTKPDHGEIMSLLATSPWFLNIPRGKRSKRMIRRQNAGRAASKQSRRLQSGAFEKRRISHRKTDHAASKQIKRLPTRISHKNADHEVLEENKRLDTGAFESYLENLWKSFSVDKRTSFTYLDCLWFTLYKRVSLKAKVLSWIEKKHIFSKKYVFVPIVCWRHWSLLILCHFGESLQSETRTTCMVLLDSLESADPRRLEPDIRKFVLDIYKAEGRPETKDYVYKIPLLVPKMIKSWFTREGLEGFCEKLESLK</sequence>
<dbReference type="PANTHER" id="PTHR46915">
    <property type="entry name" value="UBIQUITIN-LIKE PROTEASE 4-RELATED"/>
    <property type="match status" value="1"/>
</dbReference>
<organism evidence="7 8">
    <name type="scientific">Rhamnella rubrinervis</name>
    <dbReference type="NCBI Taxonomy" id="2594499"/>
    <lineage>
        <taxon>Eukaryota</taxon>
        <taxon>Viridiplantae</taxon>
        <taxon>Streptophyta</taxon>
        <taxon>Embryophyta</taxon>
        <taxon>Tracheophyta</taxon>
        <taxon>Spermatophyta</taxon>
        <taxon>Magnoliopsida</taxon>
        <taxon>eudicotyledons</taxon>
        <taxon>Gunneridae</taxon>
        <taxon>Pentapetalae</taxon>
        <taxon>rosids</taxon>
        <taxon>fabids</taxon>
        <taxon>Rosales</taxon>
        <taxon>Rhamnaceae</taxon>
        <taxon>rhamnoid group</taxon>
        <taxon>Rhamneae</taxon>
        <taxon>Rhamnella</taxon>
    </lineage>
</organism>
<evidence type="ECO:0000313" key="7">
    <source>
        <dbReference type="EMBL" id="KAF3436821.1"/>
    </source>
</evidence>
<dbReference type="InterPro" id="IPR003653">
    <property type="entry name" value="Peptidase_C48_C"/>
</dbReference>
<dbReference type="PROSITE" id="PS50600">
    <property type="entry name" value="ULP_PROTEASE"/>
    <property type="match status" value="1"/>
</dbReference>
<dbReference type="OrthoDB" id="1939479at2759"/>
<evidence type="ECO:0000256" key="4">
    <source>
        <dbReference type="ARBA" id="ARBA00022807"/>
    </source>
</evidence>
<feature type="compositionally biased region" description="Basic residues" evidence="5">
    <location>
        <begin position="66"/>
        <end position="75"/>
    </location>
</feature>
<protein>
    <recommendedName>
        <fullName evidence="6">Ubiquitin-like protease family profile domain-containing protein</fullName>
    </recommendedName>
</protein>
<evidence type="ECO:0000256" key="3">
    <source>
        <dbReference type="ARBA" id="ARBA00022801"/>
    </source>
</evidence>
<evidence type="ECO:0000256" key="5">
    <source>
        <dbReference type="SAM" id="MobiDB-lite"/>
    </source>
</evidence>
<dbReference type="InterPro" id="IPR038765">
    <property type="entry name" value="Papain-like_cys_pep_sf"/>
</dbReference>
<comment type="similarity">
    <text evidence="1">Belongs to the peptidase C48 family.</text>
</comment>
<dbReference type="AlphaFoldDB" id="A0A8K0DUB4"/>
<dbReference type="EMBL" id="VOIH02000009">
    <property type="protein sequence ID" value="KAF3436821.1"/>
    <property type="molecule type" value="Genomic_DNA"/>
</dbReference>
<dbReference type="Gene3D" id="3.40.395.10">
    <property type="entry name" value="Adenoviral Proteinase, Chain A"/>
    <property type="match status" value="1"/>
</dbReference>
<dbReference type="GO" id="GO:0016926">
    <property type="term" value="P:protein desumoylation"/>
    <property type="evidence" value="ECO:0007669"/>
    <property type="project" value="UniProtKB-ARBA"/>
</dbReference>
<evidence type="ECO:0000259" key="6">
    <source>
        <dbReference type="PROSITE" id="PS50600"/>
    </source>
</evidence>
<proteinExistence type="inferred from homology"/>
<gene>
    <name evidence="7" type="ORF">FNV43_RR19574</name>
</gene>
<comment type="caution">
    <text evidence="7">The sequence shown here is derived from an EMBL/GenBank/DDBJ whole genome shotgun (WGS) entry which is preliminary data.</text>
</comment>
<evidence type="ECO:0000256" key="2">
    <source>
        <dbReference type="ARBA" id="ARBA00022670"/>
    </source>
</evidence>
<keyword evidence="8" id="KW-1185">Reference proteome</keyword>
<dbReference type="SUPFAM" id="SSF54001">
    <property type="entry name" value="Cysteine proteinases"/>
    <property type="match status" value="1"/>
</dbReference>
<accession>A0A8K0DUB4</accession>
<dbReference type="GO" id="GO:0008234">
    <property type="term" value="F:cysteine-type peptidase activity"/>
    <property type="evidence" value="ECO:0007669"/>
    <property type="project" value="UniProtKB-KW"/>
</dbReference>
<reference evidence="7" key="1">
    <citation type="submission" date="2020-03" db="EMBL/GenBank/DDBJ databases">
        <title>A high-quality chromosome-level genome assembly of a woody plant with both climbing and erect habits, Rhamnella rubrinervis.</title>
        <authorList>
            <person name="Lu Z."/>
            <person name="Yang Y."/>
            <person name="Zhu X."/>
            <person name="Sun Y."/>
        </authorList>
    </citation>
    <scope>NUCLEOTIDE SEQUENCE</scope>
    <source>
        <strain evidence="7">BYM</strain>
        <tissue evidence="7">Leaf</tissue>
    </source>
</reference>
<dbReference type="PANTHER" id="PTHR46915:SF6">
    <property type="entry name" value="CYSTEINE PROTEINASES SUPERFAMILY PROTEIN"/>
    <property type="match status" value="1"/>
</dbReference>